<dbReference type="KEGG" id="fcl:A4G17_05540"/>
<proteinExistence type="predicted"/>
<gene>
    <name evidence="2" type="ORF">A4G17_05540</name>
    <name evidence="3" type="ORF">EDC49_1062</name>
</gene>
<sequence>MNLVKFLPTMAAALVLVACSTENSMSSTKQEAPMKDTSTMMKSAQPTFETAAYFCDVKGKRNKVVSATYAFVNGKIDTATVTVDGVVVGHEMKLDPSYQDGTQFVEGKKVWSLESGFTQATASKTVPIMFTSNNRILAKNCEVAK</sequence>
<evidence type="ECO:0000256" key="1">
    <source>
        <dbReference type="SAM" id="SignalP"/>
    </source>
</evidence>
<name>A0AAE6X6R9_9PAST</name>
<feature type="chain" id="PRO_5042295382" description="Excinuclease ABC subunit A" evidence="1">
    <location>
        <begin position="21"/>
        <end position="145"/>
    </location>
</feature>
<evidence type="ECO:0000313" key="4">
    <source>
        <dbReference type="Proteomes" id="UP000276901"/>
    </source>
</evidence>
<dbReference type="PROSITE" id="PS51257">
    <property type="entry name" value="PROKAR_LIPOPROTEIN"/>
    <property type="match status" value="1"/>
</dbReference>
<accession>A0AAE6X6R9</accession>
<protein>
    <recommendedName>
        <fullName evidence="6">Excinuclease ABC subunit A</fullName>
    </recommendedName>
</protein>
<evidence type="ECO:0008006" key="6">
    <source>
        <dbReference type="Google" id="ProtNLM"/>
    </source>
</evidence>
<reference evidence="3 4" key="2">
    <citation type="submission" date="2018-11" db="EMBL/GenBank/DDBJ databases">
        <title>Genomic Encyclopedia of Type Strains, Phase IV (KMG-IV): sequencing the most valuable type-strain genomes for metagenomic binning, comparative biology and taxonomic classification.</title>
        <authorList>
            <person name="Goeker M."/>
        </authorList>
    </citation>
    <scope>NUCLEOTIDE SEQUENCE [LARGE SCALE GENOMIC DNA]</scope>
    <source>
        <strain evidence="3 4">DSM 25797</strain>
    </source>
</reference>
<evidence type="ECO:0000313" key="5">
    <source>
        <dbReference type="Proteomes" id="UP000502287"/>
    </source>
</evidence>
<feature type="signal peptide" evidence="1">
    <location>
        <begin position="1"/>
        <end position="20"/>
    </location>
</feature>
<reference evidence="2 5" key="1">
    <citation type="submission" date="2016-03" db="EMBL/GenBank/DDBJ databases">
        <authorList>
            <person name="Hansen M.J."/>
            <person name="Bojesen A.M."/>
            <person name="Planet P."/>
        </authorList>
    </citation>
    <scope>NUCLEOTIDE SEQUENCE [LARGE SCALE GENOMIC DNA]</scope>
    <source>
        <strain evidence="2 5">HPA 21</strain>
    </source>
</reference>
<dbReference type="Proteomes" id="UP000276901">
    <property type="component" value="Unassembled WGS sequence"/>
</dbReference>
<evidence type="ECO:0000313" key="2">
    <source>
        <dbReference type="EMBL" id="QIM64931.1"/>
    </source>
</evidence>
<evidence type="ECO:0000313" key="3">
    <source>
        <dbReference type="EMBL" id="RPE96666.1"/>
    </source>
</evidence>
<organism evidence="2 5">
    <name type="scientific">Frederiksenia canicola</name>
    <dbReference type="NCBI Taxonomy" id="123824"/>
    <lineage>
        <taxon>Bacteria</taxon>
        <taxon>Pseudomonadati</taxon>
        <taxon>Pseudomonadota</taxon>
        <taxon>Gammaproteobacteria</taxon>
        <taxon>Pasteurellales</taxon>
        <taxon>Pasteurellaceae</taxon>
        <taxon>Frederiksenia</taxon>
    </lineage>
</organism>
<keyword evidence="1" id="KW-0732">Signal</keyword>
<dbReference type="EMBL" id="CP015029">
    <property type="protein sequence ID" value="QIM64931.1"/>
    <property type="molecule type" value="Genomic_DNA"/>
</dbReference>
<dbReference type="EMBL" id="RKQT01000001">
    <property type="protein sequence ID" value="RPE96666.1"/>
    <property type="molecule type" value="Genomic_DNA"/>
</dbReference>
<dbReference type="AlphaFoldDB" id="A0AAE6X6R9"/>
<keyword evidence="4" id="KW-1185">Reference proteome</keyword>
<dbReference type="Proteomes" id="UP000502287">
    <property type="component" value="Chromosome"/>
</dbReference>